<reference evidence="2 3" key="1">
    <citation type="submission" date="2024-09" db="EMBL/GenBank/DDBJ databases">
        <title>Chromosome-scale assembly of Riccia sorocarpa.</title>
        <authorList>
            <person name="Paukszto L."/>
        </authorList>
    </citation>
    <scope>NUCLEOTIDE SEQUENCE [LARGE SCALE GENOMIC DNA]</scope>
    <source>
        <strain evidence="2">LP-2024</strain>
        <tissue evidence="2">Aerial parts of the thallus</tissue>
    </source>
</reference>
<evidence type="ECO:0008006" key="4">
    <source>
        <dbReference type="Google" id="ProtNLM"/>
    </source>
</evidence>
<keyword evidence="3" id="KW-1185">Reference proteome</keyword>
<dbReference type="AlphaFoldDB" id="A0ABD3GCP2"/>
<protein>
    <recommendedName>
        <fullName evidence="4">Endonuclease/exonuclease/phosphatase domain-containing protein</fullName>
    </recommendedName>
</protein>
<dbReference type="EMBL" id="JBJQOH010000008">
    <property type="protein sequence ID" value="KAL3676214.1"/>
    <property type="molecule type" value="Genomic_DNA"/>
</dbReference>
<evidence type="ECO:0000256" key="1">
    <source>
        <dbReference type="SAM" id="MobiDB-lite"/>
    </source>
</evidence>
<feature type="region of interest" description="Disordered" evidence="1">
    <location>
        <begin position="1"/>
        <end position="50"/>
    </location>
</feature>
<sequence>MEVASQVIQSQSSGAERDEEAGDEIISKEKKKREVGKLQDGAQGLRQQVRGGKLEQARLDRINTKWGFDSVLSVGRGVRRLSSKAVFLSPRACASLSQKKEEICHDRVYFASSDVWVDTINRITHDATSTLSDHHLVLVDFSKERRKHSRRSTYLKAALEWFKEVHSRERILRKWKETAVEEDTALIRWSRNRYGVREVLKEMDRYDIDYGKKKCNDHRSEELYKLRSRLLQISKWGQPLTEKLVERQKEISELEKKQEVYWRRYSQIKWLKGGDMPCKYSNCNSKRE</sequence>
<evidence type="ECO:0000313" key="3">
    <source>
        <dbReference type="Proteomes" id="UP001633002"/>
    </source>
</evidence>
<gene>
    <name evidence="2" type="ORF">R1sor_026162</name>
</gene>
<feature type="compositionally biased region" description="Polar residues" evidence="1">
    <location>
        <begin position="1"/>
        <end position="14"/>
    </location>
</feature>
<name>A0ABD3GCP2_9MARC</name>
<proteinExistence type="predicted"/>
<organism evidence="2 3">
    <name type="scientific">Riccia sorocarpa</name>
    <dbReference type="NCBI Taxonomy" id="122646"/>
    <lineage>
        <taxon>Eukaryota</taxon>
        <taxon>Viridiplantae</taxon>
        <taxon>Streptophyta</taxon>
        <taxon>Embryophyta</taxon>
        <taxon>Marchantiophyta</taxon>
        <taxon>Marchantiopsida</taxon>
        <taxon>Marchantiidae</taxon>
        <taxon>Marchantiales</taxon>
        <taxon>Ricciaceae</taxon>
        <taxon>Riccia</taxon>
    </lineage>
</organism>
<comment type="caution">
    <text evidence="2">The sequence shown here is derived from an EMBL/GenBank/DDBJ whole genome shotgun (WGS) entry which is preliminary data.</text>
</comment>
<accession>A0ABD3GCP2</accession>
<dbReference type="Proteomes" id="UP001633002">
    <property type="component" value="Unassembled WGS sequence"/>
</dbReference>
<evidence type="ECO:0000313" key="2">
    <source>
        <dbReference type="EMBL" id="KAL3676214.1"/>
    </source>
</evidence>